<evidence type="ECO:0000313" key="3">
    <source>
        <dbReference type="Proteomes" id="UP000664632"/>
    </source>
</evidence>
<keyword evidence="3" id="KW-1185">Reference proteome</keyword>
<evidence type="ECO:0000313" key="2">
    <source>
        <dbReference type="EMBL" id="MBO0440521.1"/>
    </source>
</evidence>
<keyword evidence="1" id="KW-1133">Transmembrane helix</keyword>
<comment type="caution">
    <text evidence="2">The sequence shown here is derived from an EMBL/GenBank/DDBJ whole genome shotgun (WGS) entry which is preliminary data.</text>
</comment>
<gene>
    <name evidence="2" type="ORF">JZO69_09125</name>
</gene>
<organism evidence="2 3">
    <name type="scientific">Candidatus Enterococcus ikei</name>
    <dbReference type="NCBI Taxonomy" id="2815326"/>
    <lineage>
        <taxon>Bacteria</taxon>
        <taxon>Bacillati</taxon>
        <taxon>Bacillota</taxon>
        <taxon>Bacilli</taxon>
        <taxon>Lactobacillales</taxon>
        <taxon>Enterococcaceae</taxon>
        <taxon>Enterococcus</taxon>
    </lineage>
</organism>
<reference evidence="2 3" key="1">
    <citation type="submission" date="2021-03" db="EMBL/GenBank/DDBJ databases">
        <title>Enterococcal diversity collection.</title>
        <authorList>
            <person name="Gilmore M.S."/>
            <person name="Schwartzman J."/>
            <person name="Van Tyne D."/>
            <person name="Martin M."/>
            <person name="Earl A.M."/>
            <person name="Manson A.L."/>
            <person name="Straub T."/>
            <person name="Salamzade R."/>
            <person name="Saavedra J."/>
            <person name="Lebreton F."/>
            <person name="Prichula J."/>
            <person name="Schaufler K."/>
            <person name="Gaca A."/>
            <person name="Sgardioli B."/>
            <person name="Wagenaar J."/>
            <person name="Strong T."/>
        </authorList>
    </citation>
    <scope>NUCLEOTIDE SEQUENCE [LARGE SCALE GENOMIC DNA]</scope>
    <source>
        <strain evidence="2 3">DIV0869a</strain>
    </source>
</reference>
<dbReference type="EMBL" id="JAFLWD010000020">
    <property type="protein sequence ID" value="MBO0440521.1"/>
    <property type="molecule type" value="Genomic_DNA"/>
</dbReference>
<feature type="transmembrane region" description="Helical" evidence="1">
    <location>
        <begin position="39"/>
        <end position="63"/>
    </location>
</feature>
<keyword evidence="1" id="KW-0812">Transmembrane</keyword>
<accession>A0ABS3GZ29</accession>
<evidence type="ECO:0000256" key="1">
    <source>
        <dbReference type="SAM" id="Phobius"/>
    </source>
</evidence>
<name>A0ABS3GZ29_9ENTE</name>
<keyword evidence="1" id="KW-0472">Membrane</keyword>
<sequence length="84" mass="9001">MHTILTYLIGFLDWLNGVITSLLLYLGKPLEKLVYLNSLSLPVLIILTVICVAGIGMLLYLSIESEESSTDISKNDGAGGSNGT</sequence>
<dbReference type="RefSeq" id="WP_207112573.1">
    <property type="nucleotide sequence ID" value="NZ_JAFLWD010000020.1"/>
</dbReference>
<feature type="transmembrane region" description="Helical" evidence="1">
    <location>
        <begin position="6"/>
        <end position="27"/>
    </location>
</feature>
<proteinExistence type="predicted"/>
<dbReference type="Proteomes" id="UP000664632">
    <property type="component" value="Unassembled WGS sequence"/>
</dbReference>
<protein>
    <submittedName>
        <fullName evidence="2">Uncharacterized protein</fullName>
    </submittedName>
</protein>